<organism evidence="2 3">
    <name type="scientific">Kwoniella shandongensis</name>
    <dbReference type="NCBI Taxonomy" id="1734106"/>
    <lineage>
        <taxon>Eukaryota</taxon>
        <taxon>Fungi</taxon>
        <taxon>Dikarya</taxon>
        <taxon>Basidiomycota</taxon>
        <taxon>Agaricomycotina</taxon>
        <taxon>Tremellomycetes</taxon>
        <taxon>Tremellales</taxon>
        <taxon>Cryptococcaceae</taxon>
        <taxon>Kwoniella</taxon>
    </lineage>
</organism>
<dbReference type="KEGG" id="ksn:43588197"/>
<keyword evidence="3" id="KW-1185">Reference proteome</keyword>
<feature type="compositionally biased region" description="Low complexity" evidence="1">
    <location>
        <begin position="170"/>
        <end position="182"/>
    </location>
</feature>
<dbReference type="Proteomes" id="UP000322225">
    <property type="component" value="Chromosome 7"/>
</dbReference>
<feature type="compositionally biased region" description="Low complexity" evidence="1">
    <location>
        <begin position="131"/>
        <end position="159"/>
    </location>
</feature>
<evidence type="ECO:0000256" key="1">
    <source>
        <dbReference type="SAM" id="MobiDB-lite"/>
    </source>
</evidence>
<reference evidence="2" key="1">
    <citation type="submission" date="2017-08" db="EMBL/GenBank/DDBJ databases">
        <authorList>
            <person name="Cuomo C."/>
            <person name="Billmyre B."/>
            <person name="Heitman J."/>
        </authorList>
    </citation>
    <scope>NUCLEOTIDE SEQUENCE</scope>
    <source>
        <strain evidence="2">CBS 12478</strain>
    </source>
</reference>
<evidence type="ECO:0000313" key="2">
    <source>
        <dbReference type="EMBL" id="WWD19727.1"/>
    </source>
</evidence>
<dbReference type="Gene3D" id="2.60.120.260">
    <property type="entry name" value="Galactose-binding domain-like"/>
    <property type="match status" value="1"/>
</dbReference>
<protein>
    <submittedName>
        <fullName evidence="2">Uncharacterized protein</fullName>
    </submittedName>
</protein>
<name>A0AAJ8LKV1_9TREE</name>
<dbReference type="AlphaFoldDB" id="A0AAJ8LKV1"/>
<feature type="compositionally biased region" description="Polar residues" evidence="1">
    <location>
        <begin position="160"/>
        <end position="169"/>
    </location>
</feature>
<accession>A0AAJ8LKV1</accession>
<sequence length="288" mass="29753">MGNNNTLDDTSNWIQYGGDTWSTDHSDDTICWTGTDITVFGSKRKNHGYYATAIDNGPLIFSNGYPGPEQIQAVLYASSGVQQNNHQIVILNEASTNPVDERVWLDVDYVNIAGSPIDCSHLPDSTYTQGAAAAPASASPTTTAQPTTAAQPASPNTATDTPAISATPVNTDSSNTSTSSSDLASITTVANSGIASGLLSSSTGISSAATVTSDALSLSGTVVPLTGASLQTPHLSLNVPQITPGANNKMAIAGVSAGSRRMGSGGMFEGNLALMGMMFWYLFESLFK</sequence>
<gene>
    <name evidence="2" type="ORF">CI109_104191</name>
</gene>
<dbReference type="RefSeq" id="XP_031861668.2">
    <property type="nucleotide sequence ID" value="XM_032004066.2"/>
</dbReference>
<reference evidence="2" key="2">
    <citation type="submission" date="2024-01" db="EMBL/GenBank/DDBJ databases">
        <title>Comparative genomics of Cryptococcus and Kwoniella reveals pathogenesis evolution and contrasting modes of karyotype evolution via chromosome fusion or intercentromeric recombination.</title>
        <authorList>
            <person name="Coelho M.A."/>
            <person name="David-Palma M."/>
            <person name="Shea T."/>
            <person name="Bowers K."/>
            <person name="McGinley-Smith S."/>
            <person name="Mohammad A.W."/>
            <person name="Gnirke A."/>
            <person name="Yurkov A.M."/>
            <person name="Nowrousian M."/>
            <person name="Sun S."/>
            <person name="Cuomo C.A."/>
            <person name="Heitman J."/>
        </authorList>
    </citation>
    <scope>NUCLEOTIDE SEQUENCE</scope>
    <source>
        <strain evidence="2">CBS 12478</strain>
    </source>
</reference>
<feature type="region of interest" description="Disordered" evidence="1">
    <location>
        <begin position="131"/>
        <end position="182"/>
    </location>
</feature>
<dbReference type="GeneID" id="43588197"/>
<evidence type="ECO:0000313" key="3">
    <source>
        <dbReference type="Proteomes" id="UP000322225"/>
    </source>
</evidence>
<dbReference type="EMBL" id="CP144057">
    <property type="protein sequence ID" value="WWD19727.1"/>
    <property type="molecule type" value="Genomic_DNA"/>
</dbReference>
<proteinExistence type="predicted"/>